<dbReference type="PROSITE" id="PS00521">
    <property type="entry name" value="P5CR"/>
    <property type="match status" value="1"/>
</dbReference>
<keyword evidence="4 6" id="KW-0028">Amino-acid biosynthesis</keyword>
<feature type="domain" description="Pyrroline-5-carboxylate reductase catalytic N-terminal" evidence="7">
    <location>
        <begin position="12"/>
        <end position="103"/>
    </location>
</feature>
<evidence type="ECO:0000256" key="1">
    <source>
        <dbReference type="ARBA" id="ARBA00005525"/>
    </source>
</evidence>
<comment type="catalytic activity">
    <reaction evidence="4">
        <text>L-proline + NAD(+) = (S)-1-pyrroline-5-carboxylate + NADH + 2 H(+)</text>
        <dbReference type="Rhea" id="RHEA:14105"/>
        <dbReference type="ChEBI" id="CHEBI:15378"/>
        <dbReference type="ChEBI" id="CHEBI:17388"/>
        <dbReference type="ChEBI" id="CHEBI:57540"/>
        <dbReference type="ChEBI" id="CHEBI:57945"/>
        <dbReference type="ChEBI" id="CHEBI:60039"/>
        <dbReference type="EC" id="1.5.1.2"/>
    </reaction>
</comment>
<organism evidence="9 10">
    <name type="scientific">Glaciecola petra</name>
    <dbReference type="NCBI Taxonomy" id="3075602"/>
    <lineage>
        <taxon>Bacteria</taxon>
        <taxon>Pseudomonadati</taxon>
        <taxon>Pseudomonadota</taxon>
        <taxon>Gammaproteobacteria</taxon>
        <taxon>Alteromonadales</taxon>
        <taxon>Alteromonadaceae</taxon>
        <taxon>Glaciecola</taxon>
    </lineage>
</organism>
<dbReference type="InterPro" id="IPR000304">
    <property type="entry name" value="Pyrroline-COOH_reductase"/>
</dbReference>
<comment type="function">
    <text evidence="4">Catalyzes the reduction of 1-pyrroline-5-carboxylate (PCA) to L-proline.</text>
</comment>
<keyword evidence="3 4" id="KW-0560">Oxidoreductase</keyword>
<keyword evidence="2 4" id="KW-0521">NADP</keyword>
<reference evidence="9 10" key="1">
    <citation type="submission" date="2023-09" db="EMBL/GenBank/DDBJ databases">
        <authorList>
            <person name="Rey-Velasco X."/>
        </authorList>
    </citation>
    <scope>NUCLEOTIDE SEQUENCE [LARGE SCALE GENOMIC DNA]</scope>
    <source>
        <strain evidence="9 10">P117</strain>
    </source>
</reference>
<dbReference type="PANTHER" id="PTHR11645:SF0">
    <property type="entry name" value="PYRROLINE-5-CARBOXYLATE REDUCTASE 3"/>
    <property type="match status" value="1"/>
</dbReference>
<dbReference type="InterPro" id="IPR028939">
    <property type="entry name" value="P5C_Rdtase_cat_N"/>
</dbReference>
<dbReference type="Pfam" id="PF03807">
    <property type="entry name" value="F420_oxidored"/>
    <property type="match status" value="1"/>
</dbReference>
<sequence length="276" mass="29704">MSQLINNLNKNICFIGAGNMSTAIIAGLIKKGFPSDKIMASNPSTPKLDTLAADFRIKVTQDNQEAVDFANIIIMAVKPQMMQQVCSDLVFSQDKVLVSIAAGIKVDRLSSFSRHTSPIIRVMPNTPSAIGLGMSGIYASDDVNEADTQMLVQIMSSVGKAIIVKNEEDIDTVIAAAGSSPAYFFLIAEAMQKEVINMGMSPEQARILIEQAMLGSATLMQQSPSLEFCTLRANVTSKGGTTAKAVESLQQSNINDIMAKAMRSAVKRAQEMSKQF</sequence>
<dbReference type="Pfam" id="PF14748">
    <property type="entry name" value="P5CR_dimer"/>
    <property type="match status" value="1"/>
</dbReference>
<dbReference type="NCBIfam" id="TIGR00112">
    <property type="entry name" value="proC"/>
    <property type="match status" value="1"/>
</dbReference>
<evidence type="ECO:0000256" key="4">
    <source>
        <dbReference type="HAMAP-Rule" id="MF_01925"/>
    </source>
</evidence>
<keyword evidence="4" id="KW-0963">Cytoplasm</keyword>
<comment type="similarity">
    <text evidence="1 4 6">Belongs to the pyrroline-5-carboxylate reductase family.</text>
</comment>
<dbReference type="EMBL" id="JAVRHX010000001">
    <property type="protein sequence ID" value="MDT0593454.1"/>
    <property type="molecule type" value="Genomic_DNA"/>
</dbReference>
<dbReference type="GO" id="GO:0004735">
    <property type="term" value="F:pyrroline-5-carboxylate reductase activity"/>
    <property type="evidence" value="ECO:0007669"/>
    <property type="project" value="UniProtKB-EC"/>
</dbReference>
<dbReference type="SUPFAM" id="SSF51735">
    <property type="entry name" value="NAD(P)-binding Rossmann-fold domains"/>
    <property type="match status" value="1"/>
</dbReference>
<evidence type="ECO:0000256" key="6">
    <source>
        <dbReference type="RuleBase" id="RU003903"/>
    </source>
</evidence>
<evidence type="ECO:0000259" key="8">
    <source>
        <dbReference type="Pfam" id="PF14748"/>
    </source>
</evidence>
<dbReference type="RefSeq" id="WP_311366969.1">
    <property type="nucleotide sequence ID" value="NZ_JAVRHX010000001.1"/>
</dbReference>
<dbReference type="Proteomes" id="UP001253545">
    <property type="component" value="Unassembled WGS sequence"/>
</dbReference>
<dbReference type="PIRSF" id="PIRSF000193">
    <property type="entry name" value="Pyrrol-5-carb_rd"/>
    <property type="match status" value="1"/>
</dbReference>
<feature type="domain" description="Pyrroline-5-carboxylate reductase dimerisation" evidence="8">
    <location>
        <begin position="167"/>
        <end position="272"/>
    </location>
</feature>
<keyword evidence="10" id="KW-1185">Reference proteome</keyword>
<dbReference type="HAMAP" id="MF_01925">
    <property type="entry name" value="P5C_reductase"/>
    <property type="match status" value="1"/>
</dbReference>
<comment type="pathway">
    <text evidence="4 6">Amino-acid biosynthesis; L-proline biosynthesis; L-proline from L-glutamate 5-semialdehyde: step 1/1.</text>
</comment>
<gene>
    <name evidence="4 9" type="primary">proC</name>
    <name evidence="9" type="ORF">RM552_01185</name>
</gene>
<name>A0ABU2ZM73_9ALTE</name>
<comment type="catalytic activity">
    <reaction evidence="4 6">
        <text>L-proline + NADP(+) = (S)-1-pyrroline-5-carboxylate + NADPH + 2 H(+)</text>
        <dbReference type="Rhea" id="RHEA:14109"/>
        <dbReference type="ChEBI" id="CHEBI:15378"/>
        <dbReference type="ChEBI" id="CHEBI:17388"/>
        <dbReference type="ChEBI" id="CHEBI:57783"/>
        <dbReference type="ChEBI" id="CHEBI:58349"/>
        <dbReference type="ChEBI" id="CHEBI:60039"/>
        <dbReference type="EC" id="1.5.1.2"/>
    </reaction>
</comment>
<evidence type="ECO:0000256" key="3">
    <source>
        <dbReference type="ARBA" id="ARBA00023002"/>
    </source>
</evidence>
<evidence type="ECO:0000313" key="9">
    <source>
        <dbReference type="EMBL" id="MDT0593454.1"/>
    </source>
</evidence>
<proteinExistence type="inferred from homology"/>
<protein>
    <recommendedName>
        <fullName evidence="4 5">Pyrroline-5-carboxylate reductase</fullName>
        <shortName evidence="4">P5C reductase</shortName>
        <shortName evidence="4">P5CR</shortName>
        <ecNumber evidence="4 5">1.5.1.2</ecNumber>
    </recommendedName>
    <alternativeName>
        <fullName evidence="4">PCA reductase</fullName>
    </alternativeName>
</protein>
<dbReference type="InterPro" id="IPR029036">
    <property type="entry name" value="P5CR_dimer"/>
</dbReference>
<evidence type="ECO:0000256" key="5">
    <source>
        <dbReference type="NCBIfam" id="TIGR00112"/>
    </source>
</evidence>
<accession>A0ABU2ZM73</accession>
<dbReference type="Gene3D" id="1.10.3730.10">
    <property type="entry name" value="ProC C-terminal domain-like"/>
    <property type="match status" value="1"/>
</dbReference>
<evidence type="ECO:0000256" key="2">
    <source>
        <dbReference type="ARBA" id="ARBA00022857"/>
    </source>
</evidence>
<dbReference type="PANTHER" id="PTHR11645">
    <property type="entry name" value="PYRROLINE-5-CARBOXYLATE REDUCTASE"/>
    <property type="match status" value="1"/>
</dbReference>
<comment type="subcellular location">
    <subcellularLocation>
        <location evidence="4">Cytoplasm</location>
    </subcellularLocation>
</comment>
<dbReference type="InterPro" id="IPR053790">
    <property type="entry name" value="P5CR-like_CS"/>
</dbReference>
<evidence type="ECO:0000259" key="7">
    <source>
        <dbReference type="Pfam" id="PF03807"/>
    </source>
</evidence>
<comment type="caution">
    <text evidence="9">The sequence shown here is derived from an EMBL/GenBank/DDBJ whole genome shotgun (WGS) entry which is preliminary data.</text>
</comment>
<dbReference type="EC" id="1.5.1.2" evidence="4 5"/>
<evidence type="ECO:0000313" key="10">
    <source>
        <dbReference type="Proteomes" id="UP001253545"/>
    </source>
</evidence>
<dbReference type="Gene3D" id="3.40.50.720">
    <property type="entry name" value="NAD(P)-binding Rossmann-like Domain"/>
    <property type="match status" value="1"/>
</dbReference>
<dbReference type="SUPFAM" id="SSF48179">
    <property type="entry name" value="6-phosphogluconate dehydrogenase C-terminal domain-like"/>
    <property type="match status" value="1"/>
</dbReference>
<dbReference type="InterPro" id="IPR036291">
    <property type="entry name" value="NAD(P)-bd_dom_sf"/>
</dbReference>
<dbReference type="InterPro" id="IPR008927">
    <property type="entry name" value="6-PGluconate_DH-like_C_sf"/>
</dbReference>
<keyword evidence="4 6" id="KW-0641">Proline biosynthesis</keyword>